<evidence type="ECO:0000313" key="1">
    <source>
        <dbReference type="EMBL" id="KMS87730.1"/>
    </source>
</evidence>
<gene>
    <name evidence="1" type="ORF">BVRB_033560</name>
</gene>
<dbReference type="Gramene" id="KMS87730">
    <property type="protein sequence ID" value="KMS87730"/>
    <property type="gene ID" value="BVRB_033560"/>
</dbReference>
<protein>
    <submittedName>
        <fullName evidence="1">Uncharacterized protein</fullName>
    </submittedName>
</protein>
<evidence type="ECO:0000313" key="2">
    <source>
        <dbReference type="Proteomes" id="UP000035740"/>
    </source>
</evidence>
<dbReference type="AlphaFoldDB" id="A0A0J8DC58"/>
<sequence>MGAVSLHKLIYSWIEPQHRTVNLLHATRSLLTAVDMIDITSAKHLFLDFFTTTLLDFAFWADASEDCQRSLSDIIVALVTPNPTVFAHAIGVE</sequence>
<keyword evidence="2" id="KW-1185">Reference proteome</keyword>
<dbReference type="EMBL" id="KQ105432">
    <property type="protein sequence ID" value="KMS87730.1"/>
    <property type="molecule type" value="Genomic_DNA"/>
</dbReference>
<feature type="non-terminal residue" evidence="1">
    <location>
        <position position="93"/>
    </location>
</feature>
<reference evidence="1 2" key="1">
    <citation type="journal article" date="2014" name="Nature">
        <title>The genome of the recently domesticated crop plant sugar beet (Beta vulgaris).</title>
        <authorList>
            <person name="Dohm J.C."/>
            <person name="Minoche A.E."/>
            <person name="Holtgrawe D."/>
            <person name="Capella-Gutierrez S."/>
            <person name="Zakrzewski F."/>
            <person name="Tafer H."/>
            <person name="Rupp O."/>
            <person name="Sorensen T.R."/>
            <person name="Stracke R."/>
            <person name="Reinhardt R."/>
            <person name="Goesmann A."/>
            <person name="Kraft T."/>
            <person name="Schulz B."/>
            <person name="Stadler P.F."/>
            <person name="Schmidt T."/>
            <person name="Gabaldon T."/>
            <person name="Lehrach H."/>
            <person name="Weisshaar B."/>
            <person name="Himmelbauer H."/>
        </authorList>
    </citation>
    <scope>NUCLEOTIDE SEQUENCE [LARGE SCALE GENOMIC DNA]</scope>
    <source>
        <tissue evidence="1">Taproot</tissue>
    </source>
</reference>
<dbReference type="Proteomes" id="UP000035740">
    <property type="component" value="Unassembled WGS sequence"/>
</dbReference>
<organism evidence="1 2">
    <name type="scientific">Beta vulgaris subsp. vulgaris</name>
    <name type="common">Beet</name>
    <dbReference type="NCBI Taxonomy" id="3555"/>
    <lineage>
        <taxon>Eukaryota</taxon>
        <taxon>Viridiplantae</taxon>
        <taxon>Streptophyta</taxon>
        <taxon>Embryophyta</taxon>
        <taxon>Tracheophyta</taxon>
        <taxon>Spermatophyta</taxon>
        <taxon>Magnoliopsida</taxon>
        <taxon>eudicotyledons</taxon>
        <taxon>Gunneridae</taxon>
        <taxon>Pentapetalae</taxon>
        <taxon>Caryophyllales</taxon>
        <taxon>Chenopodiaceae</taxon>
        <taxon>Betoideae</taxon>
        <taxon>Beta</taxon>
    </lineage>
</organism>
<accession>A0A0J8DC58</accession>
<name>A0A0J8DC58_BETVV</name>
<proteinExistence type="predicted"/>